<name>A0AAD4NV00_9PLEO</name>
<gene>
    <name evidence="1" type="ORF">G6011_00728</name>
</gene>
<reference evidence="1" key="1">
    <citation type="submission" date="2021-07" db="EMBL/GenBank/DDBJ databases">
        <title>Genome Resource of American Ginseng Black Spot Pathogen Alternaria panax.</title>
        <authorList>
            <person name="Qiu C."/>
            <person name="Wang W."/>
            <person name="Liu Z."/>
        </authorList>
    </citation>
    <scope>NUCLEOTIDE SEQUENCE</scope>
    <source>
        <strain evidence="1">BNCC115425</strain>
    </source>
</reference>
<keyword evidence="2" id="KW-1185">Reference proteome</keyword>
<evidence type="ECO:0000313" key="2">
    <source>
        <dbReference type="Proteomes" id="UP001199106"/>
    </source>
</evidence>
<comment type="caution">
    <text evidence="1">The sequence shown here is derived from an EMBL/GenBank/DDBJ whole genome shotgun (WGS) entry which is preliminary data.</text>
</comment>
<evidence type="ECO:0000313" key="1">
    <source>
        <dbReference type="EMBL" id="KAG9195607.1"/>
    </source>
</evidence>
<accession>A0AAD4NV00</accession>
<sequence length="119" mass="13949">MSVTMEDEECVKLQVTFHFKQIHGLVQQLQTKSVRDALTYHRKKIMSLHSRKKEYIEERRRVRDAMEHVVEATCRAIMEIDDIRNELSSDDVQGRACLSPENQDQLPLDGVEHHVPIPR</sequence>
<dbReference type="AlphaFoldDB" id="A0AAD4NV00"/>
<dbReference type="EMBL" id="JAANER010000001">
    <property type="protein sequence ID" value="KAG9195607.1"/>
    <property type="molecule type" value="Genomic_DNA"/>
</dbReference>
<protein>
    <submittedName>
        <fullName evidence="1">Uncharacterized protein</fullName>
    </submittedName>
</protein>
<dbReference type="Proteomes" id="UP001199106">
    <property type="component" value="Unassembled WGS sequence"/>
</dbReference>
<organism evidence="1 2">
    <name type="scientific">Alternaria panax</name>
    <dbReference type="NCBI Taxonomy" id="48097"/>
    <lineage>
        <taxon>Eukaryota</taxon>
        <taxon>Fungi</taxon>
        <taxon>Dikarya</taxon>
        <taxon>Ascomycota</taxon>
        <taxon>Pezizomycotina</taxon>
        <taxon>Dothideomycetes</taxon>
        <taxon>Pleosporomycetidae</taxon>
        <taxon>Pleosporales</taxon>
        <taxon>Pleosporineae</taxon>
        <taxon>Pleosporaceae</taxon>
        <taxon>Alternaria</taxon>
        <taxon>Alternaria sect. Panax</taxon>
    </lineage>
</organism>
<proteinExistence type="predicted"/>